<evidence type="ECO:0000256" key="2">
    <source>
        <dbReference type="ARBA" id="ARBA00023157"/>
    </source>
</evidence>
<feature type="chain" id="PRO_5028930639" evidence="4">
    <location>
        <begin position="27"/>
        <end position="332"/>
    </location>
</feature>
<dbReference type="AlphaFoldDB" id="A0A7H2BDB5"/>
<dbReference type="InterPro" id="IPR043504">
    <property type="entry name" value="Peptidase_S1_PA_chymotrypsin"/>
</dbReference>
<dbReference type="SUPFAM" id="SSF50494">
    <property type="entry name" value="Trypsin-like serine proteases"/>
    <property type="match status" value="1"/>
</dbReference>
<dbReference type="KEGG" id="rter:IDM49_10755"/>
<feature type="compositionally biased region" description="Acidic residues" evidence="3">
    <location>
        <begin position="281"/>
        <end position="296"/>
    </location>
</feature>
<accession>A0A7H2BDB5</accession>
<evidence type="ECO:0000256" key="3">
    <source>
        <dbReference type="SAM" id="MobiDB-lite"/>
    </source>
</evidence>
<sequence>MKLSKMLATSAVAAALTASAASSAFAQNASPYVVGGSEANVEWMVQLEFQTHSGGTVETYGCSGEQLNDEWVLTARHCIDDVARMNVYQSNDQVDRGEPIAVDSVHAAPKGDIALVHLSKEAPLSSYAEVDTTYEVPENITLGRIYGFGLGAYKQPTDHLRTATVNINGTSTDAFYGKAAHLTGNDGASNHGDSGGPLVVNGKVVAVCSTGDNADPRGDIHAGSNYALLSQTGTWIETTAGVDVTPEEETPAPVDETPAPVDETPAPVEEPIDETPAPVEEPVEEPVDELPADDTDWATGDINWSPEDILGPNWDWHSSWGWSDSWSYDYAG</sequence>
<evidence type="ECO:0000256" key="4">
    <source>
        <dbReference type="SAM" id="SignalP"/>
    </source>
</evidence>
<dbReference type="Proteomes" id="UP000516404">
    <property type="component" value="Chromosome"/>
</dbReference>
<dbReference type="Gene3D" id="2.40.10.10">
    <property type="entry name" value="Trypsin-like serine proteases"/>
    <property type="match status" value="1"/>
</dbReference>
<dbReference type="PRINTS" id="PR00722">
    <property type="entry name" value="CHYMOTRYPSIN"/>
</dbReference>
<feature type="region of interest" description="Disordered" evidence="3">
    <location>
        <begin position="244"/>
        <end position="316"/>
    </location>
</feature>
<keyword evidence="6" id="KW-0378">Hydrolase</keyword>
<dbReference type="InterPro" id="IPR033116">
    <property type="entry name" value="TRYPSIN_SER"/>
</dbReference>
<dbReference type="PROSITE" id="PS50240">
    <property type="entry name" value="TRYPSIN_DOM"/>
    <property type="match status" value="1"/>
</dbReference>
<dbReference type="PROSITE" id="PS00135">
    <property type="entry name" value="TRYPSIN_SER"/>
    <property type="match status" value="1"/>
</dbReference>
<dbReference type="SMART" id="SM00020">
    <property type="entry name" value="Tryp_SPc"/>
    <property type="match status" value="1"/>
</dbReference>
<dbReference type="EMBL" id="CP061539">
    <property type="protein sequence ID" value="QNV37661.1"/>
    <property type="molecule type" value="Genomic_DNA"/>
</dbReference>
<keyword evidence="2" id="KW-1015">Disulfide bond</keyword>
<name>A0A7H2BDB5_9MICC</name>
<proteinExistence type="inferred from homology"/>
<dbReference type="InterPro" id="IPR001314">
    <property type="entry name" value="Peptidase_S1A"/>
</dbReference>
<feature type="signal peptide" evidence="4">
    <location>
        <begin position="1"/>
        <end position="26"/>
    </location>
</feature>
<dbReference type="GeneID" id="96624718"/>
<evidence type="ECO:0000313" key="6">
    <source>
        <dbReference type="EMBL" id="QNV37661.1"/>
    </source>
</evidence>
<dbReference type="Pfam" id="PF00089">
    <property type="entry name" value="Trypsin"/>
    <property type="match status" value="1"/>
</dbReference>
<protein>
    <submittedName>
        <fullName evidence="6">Trypsin-like serine protease</fullName>
    </submittedName>
</protein>
<keyword evidence="6" id="KW-0645">Protease</keyword>
<dbReference type="RefSeq" id="WP_190724504.1">
    <property type="nucleotide sequence ID" value="NZ_CP061539.1"/>
</dbReference>
<dbReference type="PANTHER" id="PTHR24276:SF98">
    <property type="entry name" value="FI18310P1-RELATED"/>
    <property type="match status" value="1"/>
</dbReference>
<organism evidence="6 7">
    <name type="scientific">Rothia terrae</name>
    <dbReference type="NCBI Taxonomy" id="396015"/>
    <lineage>
        <taxon>Bacteria</taxon>
        <taxon>Bacillati</taxon>
        <taxon>Actinomycetota</taxon>
        <taxon>Actinomycetes</taxon>
        <taxon>Micrococcales</taxon>
        <taxon>Micrococcaceae</taxon>
        <taxon>Rothia</taxon>
    </lineage>
</organism>
<dbReference type="PANTHER" id="PTHR24276">
    <property type="entry name" value="POLYSERASE-RELATED"/>
    <property type="match status" value="1"/>
</dbReference>
<keyword evidence="4" id="KW-0732">Signal</keyword>
<comment type="similarity">
    <text evidence="1">Belongs to the peptidase S1 family.</text>
</comment>
<reference evidence="6 7" key="1">
    <citation type="submission" date="2020-09" db="EMBL/GenBank/DDBJ databases">
        <title>Investigation of environmental microbes.</title>
        <authorList>
            <person name="Ou Y."/>
            <person name="Kang Q."/>
        </authorList>
    </citation>
    <scope>NUCLEOTIDE SEQUENCE [LARGE SCALE GENOMIC DNA]</scope>
    <source>
        <strain evidence="6 7">KJZ-14</strain>
    </source>
</reference>
<evidence type="ECO:0000256" key="1">
    <source>
        <dbReference type="ARBA" id="ARBA00007664"/>
    </source>
</evidence>
<evidence type="ECO:0000259" key="5">
    <source>
        <dbReference type="PROSITE" id="PS50240"/>
    </source>
</evidence>
<feature type="domain" description="Peptidase S1" evidence="5">
    <location>
        <begin position="33"/>
        <end position="241"/>
    </location>
</feature>
<dbReference type="InterPro" id="IPR050430">
    <property type="entry name" value="Peptidase_S1"/>
</dbReference>
<evidence type="ECO:0000313" key="7">
    <source>
        <dbReference type="Proteomes" id="UP000516404"/>
    </source>
</evidence>
<dbReference type="GO" id="GO:0004252">
    <property type="term" value="F:serine-type endopeptidase activity"/>
    <property type="evidence" value="ECO:0007669"/>
    <property type="project" value="InterPro"/>
</dbReference>
<keyword evidence="7" id="KW-1185">Reference proteome</keyword>
<gene>
    <name evidence="6" type="ORF">IDM49_10755</name>
</gene>
<dbReference type="InterPro" id="IPR009003">
    <property type="entry name" value="Peptidase_S1_PA"/>
</dbReference>
<dbReference type="InterPro" id="IPR001254">
    <property type="entry name" value="Trypsin_dom"/>
</dbReference>
<dbReference type="GO" id="GO:0006508">
    <property type="term" value="P:proteolysis"/>
    <property type="evidence" value="ECO:0007669"/>
    <property type="project" value="UniProtKB-KW"/>
</dbReference>